<dbReference type="SUPFAM" id="SSF53756">
    <property type="entry name" value="UDP-Glycosyltransferase/glycogen phosphorylase"/>
    <property type="match status" value="1"/>
</dbReference>
<dbReference type="eggNOG" id="COG0438">
    <property type="taxonomic scope" value="Bacteria"/>
</dbReference>
<dbReference type="AlphaFoldDB" id="A1R6N4"/>
<keyword evidence="2 4" id="KW-0808">Transferase</keyword>
<dbReference type="STRING" id="290340.AAur_2154"/>
<evidence type="ECO:0000313" key="5">
    <source>
        <dbReference type="Proteomes" id="UP000000637"/>
    </source>
</evidence>
<dbReference type="CDD" id="cd03801">
    <property type="entry name" value="GT4_PimA-like"/>
    <property type="match status" value="1"/>
</dbReference>
<dbReference type="Pfam" id="PF13579">
    <property type="entry name" value="Glyco_trans_4_4"/>
    <property type="match status" value="1"/>
</dbReference>
<dbReference type="EMBL" id="CP000474">
    <property type="protein sequence ID" value="ABM07288.1"/>
    <property type="molecule type" value="Genomic_DNA"/>
</dbReference>
<dbReference type="InterPro" id="IPR028098">
    <property type="entry name" value="Glyco_trans_4-like_N"/>
</dbReference>
<evidence type="ECO:0000313" key="4">
    <source>
        <dbReference type="EMBL" id="ABM07288.1"/>
    </source>
</evidence>
<sequence length="417" mass="45093">MGRCPCPGDQAGQLSGAGGGPVRLLIYPHELAMGGSQINAIELAAAVRDFGHEVVVFATPGVLLDRVAELGLEFLEAPARRHSVDAETVRRLIGAVDQRGINLIHSYEWAPSLDAFFGPALLRGTPLVMTVLSMDVPGFLPRNVPLIVGTKGLADEQSTVRPLVHLMEPPVDTDFNASRGMLPARRQLGIEDHERVIAVVGRLTTDLGKVQGVLAAISVVDRIAEDRPAMLLVAGDGPGLREVRSSASAVNLRHGRVVIRVEGLVPDPRMIYDAADVVLGMGSSALRGMSFSKPVVVQGADGFWSLCTPGNTARFLQDGFYGRGIQEDLESTLSRLLTDDDLRIALGAYGRTLVEENFSLGVAARRLLAVYEHGERRSRSMQAERIGDYLRTSVEVAKFRASMRRQALARQKQQRGP</sequence>
<dbReference type="Gene3D" id="3.40.50.2000">
    <property type="entry name" value="Glycogen Phosphorylase B"/>
    <property type="match status" value="2"/>
</dbReference>
<keyword evidence="1" id="KW-0328">Glycosyltransferase</keyword>
<dbReference type="HOGENOM" id="CLU_665448_0_0_11"/>
<organism evidence="4 5">
    <name type="scientific">Paenarthrobacter aurescens (strain TC1)</name>
    <dbReference type="NCBI Taxonomy" id="290340"/>
    <lineage>
        <taxon>Bacteria</taxon>
        <taxon>Bacillati</taxon>
        <taxon>Actinomycetota</taxon>
        <taxon>Actinomycetes</taxon>
        <taxon>Micrococcales</taxon>
        <taxon>Micrococcaceae</taxon>
        <taxon>Paenarthrobacter</taxon>
    </lineage>
</organism>
<dbReference type="Proteomes" id="UP000000637">
    <property type="component" value="Chromosome"/>
</dbReference>
<accession>A1R6N4</accession>
<protein>
    <submittedName>
        <fullName evidence="4">Glycosyl transferase, group 1 family domain protein</fullName>
    </submittedName>
</protein>
<dbReference type="Pfam" id="PF13692">
    <property type="entry name" value="Glyco_trans_1_4"/>
    <property type="match status" value="1"/>
</dbReference>
<evidence type="ECO:0000256" key="2">
    <source>
        <dbReference type="ARBA" id="ARBA00022679"/>
    </source>
</evidence>
<keyword evidence="5" id="KW-1185">Reference proteome</keyword>
<feature type="domain" description="Glycosyltransferase subfamily 4-like N-terminal" evidence="3">
    <location>
        <begin position="34"/>
        <end position="137"/>
    </location>
</feature>
<proteinExistence type="predicted"/>
<reference evidence="4 5" key="1">
    <citation type="journal article" date="2006" name="PLoS Genet.">
        <title>Secrets of soil survival revealed by the genome sequence of Arthrobacter aurescens TC1.</title>
        <authorList>
            <person name="Mongodin E.F."/>
            <person name="Shapir N."/>
            <person name="Daugherty S.C."/>
            <person name="DeBoy R.T."/>
            <person name="Emerson J.B."/>
            <person name="Shvartzbeyn A."/>
            <person name="Radune D."/>
            <person name="Vamathevan J."/>
            <person name="Riggs F."/>
            <person name="Grinberg V."/>
            <person name="Khouri H."/>
            <person name="Wackett L.P."/>
            <person name="Nelson K.E."/>
            <person name="Sadowsky M.J."/>
        </authorList>
    </citation>
    <scope>NUCLEOTIDE SEQUENCE [LARGE SCALE GENOMIC DNA]</scope>
    <source>
        <strain evidence="4 5">TC1</strain>
    </source>
</reference>
<evidence type="ECO:0000256" key="1">
    <source>
        <dbReference type="ARBA" id="ARBA00022676"/>
    </source>
</evidence>
<evidence type="ECO:0000259" key="3">
    <source>
        <dbReference type="Pfam" id="PF13579"/>
    </source>
</evidence>
<dbReference type="GO" id="GO:0016757">
    <property type="term" value="F:glycosyltransferase activity"/>
    <property type="evidence" value="ECO:0007669"/>
    <property type="project" value="UniProtKB-KW"/>
</dbReference>
<name>A1R6N4_PAEAT</name>
<dbReference type="PANTHER" id="PTHR12526">
    <property type="entry name" value="GLYCOSYLTRANSFERASE"/>
    <property type="match status" value="1"/>
</dbReference>
<dbReference type="CAZy" id="GT4">
    <property type="family name" value="Glycosyltransferase Family 4"/>
</dbReference>
<gene>
    <name evidence="4" type="ordered locus">AAur_2154</name>
</gene>
<dbReference type="KEGG" id="aau:AAur_2154"/>